<dbReference type="Proteomes" id="UP001419268">
    <property type="component" value="Unassembled WGS sequence"/>
</dbReference>
<sequence length="129" mass="14507">MERGCCDVLKSWSFYHVSRGYWWRNVLLTWWTQDNATRGSKGGGEKARTKSCENPGECTSSDLEEELMAADARRELLVVRTSWTNGEKTRSAASVLDESGSATWRWCEEKIAGRDGELLGKCGNTHLEA</sequence>
<proteinExistence type="predicted"/>
<reference evidence="2 3" key="1">
    <citation type="submission" date="2024-01" db="EMBL/GenBank/DDBJ databases">
        <title>Genome assemblies of Stephania.</title>
        <authorList>
            <person name="Yang L."/>
        </authorList>
    </citation>
    <scope>NUCLEOTIDE SEQUENCE [LARGE SCALE GENOMIC DNA]</scope>
    <source>
        <strain evidence="2">JXDWG</strain>
        <tissue evidence="2">Leaf</tissue>
    </source>
</reference>
<feature type="region of interest" description="Disordered" evidence="1">
    <location>
        <begin position="37"/>
        <end position="59"/>
    </location>
</feature>
<evidence type="ECO:0000313" key="3">
    <source>
        <dbReference type="Proteomes" id="UP001419268"/>
    </source>
</evidence>
<organism evidence="2 3">
    <name type="scientific">Stephania cephalantha</name>
    <dbReference type="NCBI Taxonomy" id="152367"/>
    <lineage>
        <taxon>Eukaryota</taxon>
        <taxon>Viridiplantae</taxon>
        <taxon>Streptophyta</taxon>
        <taxon>Embryophyta</taxon>
        <taxon>Tracheophyta</taxon>
        <taxon>Spermatophyta</taxon>
        <taxon>Magnoliopsida</taxon>
        <taxon>Ranunculales</taxon>
        <taxon>Menispermaceae</taxon>
        <taxon>Menispermoideae</taxon>
        <taxon>Cissampelideae</taxon>
        <taxon>Stephania</taxon>
    </lineage>
</organism>
<gene>
    <name evidence="2" type="ORF">Scep_024482</name>
</gene>
<accession>A0AAP0HX60</accession>
<protein>
    <submittedName>
        <fullName evidence="2">Uncharacterized protein</fullName>
    </submittedName>
</protein>
<keyword evidence="3" id="KW-1185">Reference proteome</keyword>
<name>A0AAP0HX60_9MAGN</name>
<evidence type="ECO:0000313" key="2">
    <source>
        <dbReference type="EMBL" id="KAK9101052.1"/>
    </source>
</evidence>
<dbReference type="AlphaFoldDB" id="A0AAP0HX60"/>
<evidence type="ECO:0000256" key="1">
    <source>
        <dbReference type="SAM" id="MobiDB-lite"/>
    </source>
</evidence>
<dbReference type="EMBL" id="JBBNAG010000010">
    <property type="protein sequence ID" value="KAK9101052.1"/>
    <property type="molecule type" value="Genomic_DNA"/>
</dbReference>
<comment type="caution">
    <text evidence="2">The sequence shown here is derived from an EMBL/GenBank/DDBJ whole genome shotgun (WGS) entry which is preliminary data.</text>
</comment>